<dbReference type="AlphaFoldDB" id="A0A558B149"/>
<organism evidence="2 3">
    <name type="scientific">Marinobacter vinifirmus</name>
    <dbReference type="NCBI Taxonomy" id="355591"/>
    <lineage>
        <taxon>Bacteria</taxon>
        <taxon>Pseudomonadati</taxon>
        <taxon>Pseudomonadota</taxon>
        <taxon>Gammaproteobacteria</taxon>
        <taxon>Pseudomonadales</taxon>
        <taxon>Marinobacteraceae</taxon>
        <taxon>Marinobacter</taxon>
    </lineage>
</organism>
<reference evidence="2 3" key="1">
    <citation type="submission" date="2019-07" db="EMBL/GenBank/DDBJ databases">
        <title>The pathways for chlorine oxyanion respiration interact through the shared metabolite chlorate.</title>
        <authorList>
            <person name="Barnum T.P."/>
            <person name="Cheng Y."/>
            <person name="Hill K.A."/>
            <person name="Lucas L.N."/>
            <person name="Carlson H.K."/>
            <person name="Coates J.D."/>
        </authorList>
    </citation>
    <scope>NUCLEOTIDE SEQUENCE [LARGE SCALE GENOMIC DNA]</scope>
    <source>
        <strain evidence="2">UCB</strain>
    </source>
</reference>
<dbReference type="EMBL" id="VMRX01000072">
    <property type="protein sequence ID" value="TVT30214.1"/>
    <property type="molecule type" value="Genomic_DNA"/>
</dbReference>
<dbReference type="Proteomes" id="UP000319142">
    <property type="component" value="Unassembled WGS sequence"/>
</dbReference>
<evidence type="ECO:0000256" key="1">
    <source>
        <dbReference type="SAM" id="Phobius"/>
    </source>
</evidence>
<evidence type="ECO:0000313" key="2">
    <source>
        <dbReference type="EMBL" id="TVT30214.1"/>
    </source>
</evidence>
<keyword evidence="1" id="KW-0812">Transmembrane</keyword>
<name>A0A558B149_9GAMM</name>
<keyword evidence="1" id="KW-1133">Transmembrane helix</keyword>
<accession>A0A558B149</accession>
<protein>
    <submittedName>
        <fullName evidence="2">Uncharacterized protein</fullName>
    </submittedName>
</protein>
<proteinExistence type="predicted"/>
<feature type="transmembrane region" description="Helical" evidence="1">
    <location>
        <begin position="30"/>
        <end position="48"/>
    </location>
</feature>
<evidence type="ECO:0000313" key="3">
    <source>
        <dbReference type="Proteomes" id="UP000319142"/>
    </source>
</evidence>
<comment type="caution">
    <text evidence="2">The sequence shown here is derived from an EMBL/GenBank/DDBJ whole genome shotgun (WGS) entry which is preliminary data.</text>
</comment>
<feature type="transmembrane region" description="Helical" evidence="1">
    <location>
        <begin position="99"/>
        <end position="121"/>
    </location>
</feature>
<sequence>MRENMIEGSSDRNRSGRPGWGTWLYSKRESVWYVLAVVIPFLTLKLLMATNETVNNIESTGQFTYPGGYVAIAIITLLLCAVVPFLLRESESEFKMGGIALTSVIPAIAVIWVWVAMVNFAEEELAYKTADPIGRYFVTRRAYNVYTYRYADAEKHKAIAQSAGGAWAWTANHSTATEAAEVALDRCTTRNEKPKSEQPCKITILDEEWSDQSVGYNQ</sequence>
<keyword evidence="1" id="KW-0472">Membrane</keyword>
<feature type="transmembrane region" description="Helical" evidence="1">
    <location>
        <begin position="68"/>
        <end position="87"/>
    </location>
</feature>
<gene>
    <name evidence="2" type="ORF">FHK81_17100</name>
</gene>